<feature type="domain" description="Protein kinase" evidence="2">
    <location>
        <begin position="118"/>
        <end position="406"/>
    </location>
</feature>
<dbReference type="GO" id="GO:0005524">
    <property type="term" value="F:ATP binding"/>
    <property type="evidence" value="ECO:0007669"/>
    <property type="project" value="InterPro"/>
</dbReference>
<keyword evidence="3" id="KW-0808">Transferase</keyword>
<dbReference type="GO" id="GO:0004672">
    <property type="term" value="F:protein kinase activity"/>
    <property type="evidence" value="ECO:0007669"/>
    <property type="project" value="InterPro"/>
</dbReference>
<dbReference type="Pfam" id="PF00069">
    <property type="entry name" value="Pkinase"/>
    <property type="match status" value="1"/>
</dbReference>
<feature type="compositionally biased region" description="Basic and acidic residues" evidence="1">
    <location>
        <begin position="354"/>
        <end position="368"/>
    </location>
</feature>
<dbReference type="Gene3D" id="1.10.510.10">
    <property type="entry name" value="Transferase(Phosphotransferase) domain 1"/>
    <property type="match status" value="1"/>
</dbReference>
<sequence>MLSAADRFYCTGGSKFGEGEYDAYEYNIIDWDQRRQYLAVGQRPKGELDSEDLDEIQDRIAQAVGKALGSLKPSDSVVEVGLEYDAGPCSDQSGPDNRIAPFYPKLTDCPSLAGARTIRRDQLVEADRMSSLVDICYFMTLKSSKNWRAFKYYCMHANKDMIWQELHLWKGLPKHPLIAEFDRVVIDEVESRVVGFTAAYVSGGTIQHNPPRLFKFKWLEQLIEVVDDLNLKYGILHRDIHPRNIMIESESDSIKIIDFNFSEWIGEYRGHDIDRREDTVGAAFSLYEIITRDDSFRSDTFYYPDVATVMSMKTWEAHRDVKLDRPIEDFRRRLADWLAERSKKPVKHFTECLEHIPKPPETPKSDKQSRKRKLVEDDNSVDQLTTREPVQSENGSHLVKWDRPEASKLVKGVVYLANGQPLQGELEPVDYPAVDSPVKQNGSA</sequence>
<feature type="compositionally biased region" description="Polar residues" evidence="1">
    <location>
        <begin position="381"/>
        <end position="395"/>
    </location>
</feature>
<dbReference type="EMBL" id="PTQR01000038">
    <property type="protein sequence ID" value="TKX24844.1"/>
    <property type="molecule type" value="Genomic_DNA"/>
</dbReference>
<proteinExistence type="predicted"/>
<dbReference type="SMART" id="SM00220">
    <property type="entry name" value="S_TKc"/>
    <property type="match status" value="1"/>
</dbReference>
<protein>
    <submittedName>
        <fullName evidence="3">Protein kinase domain-containing protein 16</fullName>
    </submittedName>
</protein>
<evidence type="ECO:0000259" key="2">
    <source>
        <dbReference type="PROSITE" id="PS50011"/>
    </source>
</evidence>
<accession>A0A4U7B9E1</accession>
<reference evidence="3 4" key="1">
    <citation type="submission" date="2018-02" db="EMBL/GenBank/DDBJ databases">
        <title>Draft genome sequences of Elsinoe sp., causing black scab on jojoba.</title>
        <authorList>
            <person name="Stodart B."/>
            <person name="Jeffress S."/>
            <person name="Ash G."/>
            <person name="Arun Chinnappa K."/>
        </authorList>
    </citation>
    <scope>NUCLEOTIDE SEQUENCE [LARGE SCALE GENOMIC DNA]</scope>
    <source>
        <strain evidence="3 4">Hillstone_2</strain>
    </source>
</reference>
<evidence type="ECO:0000313" key="4">
    <source>
        <dbReference type="Proteomes" id="UP000308133"/>
    </source>
</evidence>
<feature type="region of interest" description="Disordered" evidence="1">
    <location>
        <begin position="422"/>
        <end position="444"/>
    </location>
</feature>
<keyword evidence="3" id="KW-0418">Kinase</keyword>
<organism evidence="3 4">
    <name type="scientific">Elsinoe australis</name>
    <dbReference type="NCBI Taxonomy" id="40998"/>
    <lineage>
        <taxon>Eukaryota</taxon>
        <taxon>Fungi</taxon>
        <taxon>Dikarya</taxon>
        <taxon>Ascomycota</taxon>
        <taxon>Pezizomycotina</taxon>
        <taxon>Dothideomycetes</taxon>
        <taxon>Dothideomycetidae</taxon>
        <taxon>Myriangiales</taxon>
        <taxon>Elsinoaceae</taxon>
        <taxon>Elsinoe</taxon>
    </lineage>
</organism>
<dbReference type="PROSITE" id="PS50011">
    <property type="entry name" value="PROTEIN_KINASE_DOM"/>
    <property type="match status" value="1"/>
</dbReference>
<dbReference type="AlphaFoldDB" id="A0A4U7B9E1"/>
<name>A0A4U7B9E1_9PEZI</name>
<evidence type="ECO:0000313" key="3">
    <source>
        <dbReference type="EMBL" id="TKX24844.1"/>
    </source>
</evidence>
<dbReference type="Proteomes" id="UP000308133">
    <property type="component" value="Unassembled WGS sequence"/>
</dbReference>
<dbReference type="SUPFAM" id="SSF56112">
    <property type="entry name" value="Protein kinase-like (PK-like)"/>
    <property type="match status" value="1"/>
</dbReference>
<dbReference type="InterPro" id="IPR000719">
    <property type="entry name" value="Prot_kinase_dom"/>
</dbReference>
<evidence type="ECO:0000256" key="1">
    <source>
        <dbReference type="SAM" id="MobiDB-lite"/>
    </source>
</evidence>
<gene>
    <name evidence="3" type="ORF">C1H76_3019</name>
</gene>
<comment type="caution">
    <text evidence="3">The sequence shown here is derived from an EMBL/GenBank/DDBJ whole genome shotgun (WGS) entry which is preliminary data.</text>
</comment>
<feature type="region of interest" description="Disordered" evidence="1">
    <location>
        <begin position="354"/>
        <end position="402"/>
    </location>
</feature>
<dbReference type="InterPro" id="IPR011009">
    <property type="entry name" value="Kinase-like_dom_sf"/>
</dbReference>